<evidence type="ECO:0000256" key="5">
    <source>
        <dbReference type="ARBA" id="ARBA00023242"/>
    </source>
</evidence>
<feature type="domain" description="Nucleolar protein 10-like N-terminal" evidence="9">
    <location>
        <begin position="13"/>
        <end position="141"/>
    </location>
</feature>
<dbReference type="Pfam" id="PF23098">
    <property type="entry name" value="Beta-prop_NOL10_N"/>
    <property type="match status" value="2"/>
</dbReference>
<proteinExistence type="inferred from homology"/>
<dbReference type="InterPro" id="IPR040382">
    <property type="entry name" value="NOL10/Enp2"/>
</dbReference>
<feature type="compositionally biased region" description="Basic and acidic residues" evidence="6">
    <location>
        <begin position="634"/>
        <end position="645"/>
    </location>
</feature>
<comment type="similarity">
    <text evidence="2">Belongs to the WD repeat NOL10/ENP2 family.</text>
</comment>
<dbReference type="InterPro" id="IPR036322">
    <property type="entry name" value="WD40_repeat_dom_sf"/>
</dbReference>
<feature type="domain" description="Nucleolar protein 10-like N-terminal" evidence="9">
    <location>
        <begin position="194"/>
        <end position="363"/>
    </location>
</feature>
<evidence type="ECO:0000256" key="1">
    <source>
        <dbReference type="ARBA" id="ARBA00004604"/>
    </source>
</evidence>
<protein>
    <submittedName>
        <fullName evidence="10">Uncharacterized protein</fullName>
    </submittedName>
</protein>
<dbReference type="Pfam" id="PF23097">
    <property type="entry name" value="NOL10_2nd"/>
    <property type="match status" value="1"/>
</dbReference>
<evidence type="ECO:0000259" key="9">
    <source>
        <dbReference type="Pfam" id="PF23098"/>
    </source>
</evidence>
<dbReference type="GO" id="GO:0000462">
    <property type="term" value="P:maturation of SSU-rRNA from tricistronic rRNA transcript (SSU-rRNA, 5.8S rRNA, LSU-rRNA)"/>
    <property type="evidence" value="ECO:0007669"/>
    <property type="project" value="TreeGrafter"/>
</dbReference>
<feature type="domain" description="Nucleolar protein 10-like second" evidence="8">
    <location>
        <begin position="429"/>
        <end position="477"/>
    </location>
</feature>
<evidence type="ECO:0000256" key="4">
    <source>
        <dbReference type="ARBA" id="ARBA00022737"/>
    </source>
</evidence>
<evidence type="ECO:0000256" key="3">
    <source>
        <dbReference type="ARBA" id="ARBA00022574"/>
    </source>
</evidence>
<dbReference type="Pfam" id="PF08159">
    <property type="entry name" value="NUC153"/>
    <property type="match status" value="1"/>
</dbReference>
<dbReference type="PANTHER" id="PTHR14927:SF0">
    <property type="entry name" value="NUCLEOLAR PROTEIN 10"/>
    <property type="match status" value="1"/>
</dbReference>
<comment type="subcellular location">
    <subcellularLocation>
        <location evidence="1">Nucleus</location>
        <location evidence="1">Nucleolus</location>
    </subcellularLocation>
</comment>
<dbReference type="SUPFAM" id="SSF50978">
    <property type="entry name" value="WD40 repeat-like"/>
    <property type="match status" value="1"/>
</dbReference>
<keyword evidence="5" id="KW-0539">Nucleus</keyword>
<dbReference type="AlphaFoldDB" id="A0A6A4LC46"/>
<accession>A0A6A4LC46</accession>
<keyword evidence="4" id="KW-0677">Repeat</keyword>
<keyword evidence="3" id="KW-0853">WD repeat</keyword>
<dbReference type="Proteomes" id="UP000428333">
    <property type="component" value="Linkage Group LG07"/>
</dbReference>
<name>A0A6A4LC46_9ERIC</name>
<dbReference type="OrthoDB" id="273340at2759"/>
<sequence length="765" mass="86193">MSTQGGNLKSTAINGVKMYTVSGQHRSLATWLDPKKLRALRKDKDYMQRVDLVQDLRFETATSRIKATPDGDYLIASGIYPPQIKVYELRELSLKFERHFISEIIDFEVLGNDYSKMAFLCADRSVCLHAKYGSHYSLRIPRPNCKARGHDLKRCKCSPIAALWRWFELHESASTRKSRLSSYYPSSQLLVMGRDIAYDCWSCDLICAASSPDVYRINLEQGRFLSSLNTQSPAVNVVTRSKRHGLVACGGEDGAVECFDMRVRSSVGRINAVAPAGDIDQKKMLSFRFQLVIRNALTMPRDLQEVTAVEFDGEGGYLMAVGSSAGKVLIYDLRSSQPMRVKDHISLHLSTFFYRIWDPETGEGMTSIEPTAGAINDICVFDGSGLILLALDCSQIPSYFIPALGPAPKWCSYLENLTEEMEEGAQTTIYDDFKFLTKEDLERLNLTNLIGTNLLRAYMHGFFIDYRLYKKAQALADPFAYDDYIEKRKQEKLEAERASRITIKRKLPKVNRLLAARLLEDEEGENERKDEDGADAKKKSKKKKRFSSEILKDERFASMFENKDFEVDETSAEYLALHPVASMKKLSLVDEHFEAVMEGEDSPSDSDASTASHSSEDDHTNDKRKSKKRSRAPRLYEVKDERHAEAFGNQRSLAKEDALSLGERVAALTNERQASRSMNRVKSGPGGSREISFVSRSSAKYREYEEDDKEERHGKRRGVQSLGLKPDRSGPSGFRGRGRGRGGSRGGGSRGRGRGRGGFRGRGRH</sequence>
<feature type="compositionally biased region" description="Polar residues" evidence="6">
    <location>
        <begin position="670"/>
        <end position="680"/>
    </location>
</feature>
<dbReference type="PANTHER" id="PTHR14927">
    <property type="entry name" value="NUCLEOLAR PROTEIN 10"/>
    <property type="match status" value="1"/>
</dbReference>
<keyword evidence="11" id="KW-1185">Reference proteome</keyword>
<evidence type="ECO:0000259" key="7">
    <source>
        <dbReference type="Pfam" id="PF08159"/>
    </source>
</evidence>
<evidence type="ECO:0000256" key="6">
    <source>
        <dbReference type="SAM" id="MobiDB-lite"/>
    </source>
</evidence>
<feature type="domain" description="NUC153" evidence="7">
    <location>
        <begin position="553"/>
        <end position="580"/>
    </location>
</feature>
<feature type="compositionally biased region" description="Basic residues" evidence="6">
    <location>
        <begin position="751"/>
        <end position="765"/>
    </location>
</feature>
<dbReference type="Gene3D" id="2.130.10.10">
    <property type="entry name" value="YVTN repeat-like/Quinoprotein amine dehydrogenase"/>
    <property type="match status" value="1"/>
</dbReference>
<feature type="compositionally biased region" description="Basic and acidic residues" evidence="6">
    <location>
        <begin position="526"/>
        <end position="537"/>
    </location>
</feature>
<evidence type="ECO:0000313" key="10">
    <source>
        <dbReference type="EMBL" id="KAE9455890.1"/>
    </source>
</evidence>
<dbReference type="InterPro" id="IPR015943">
    <property type="entry name" value="WD40/YVTN_repeat-like_dom_sf"/>
</dbReference>
<dbReference type="InterPro" id="IPR056550">
    <property type="entry name" value="NOL10_2nd"/>
</dbReference>
<feature type="region of interest" description="Disordered" evidence="6">
    <location>
        <begin position="595"/>
        <end position="765"/>
    </location>
</feature>
<organism evidence="10 11">
    <name type="scientific">Rhododendron williamsianum</name>
    <dbReference type="NCBI Taxonomy" id="262921"/>
    <lineage>
        <taxon>Eukaryota</taxon>
        <taxon>Viridiplantae</taxon>
        <taxon>Streptophyta</taxon>
        <taxon>Embryophyta</taxon>
        <taxon>Tracheophyta</taxon>
        <taxon>Spermatophyta</taxon>
        <taxon>Magnoliopsida</taxon>
        <taxon>eudicotyledons</taxon>
        <taxon>Gunneridae</taxon>
        <taxon>Pentapetalae</taxon>
        <taxon>asterids</taxon>
        <taxon>Ericales</taxon>
        <taxon>Ericaceae</taxon>
        <taxon>Ericoideae</taxon>
        <taxon>Rhodoreae</taxon>
        <taxon>Rhododendron</taxon>
    </lineage>
</organism>
<evidence type="ECO:0000259" key="8">
    <source>
        <dbReference type="Pfam" id="PF23097"/>
    </source>
</evidence>
<reference evidence="10 11" key="1">
    <citation type="journal article" date="2019" name="Genome Biol. Evol.">
        <title>The Rhododendron genome and chromosomal organization provide insight into shared whole-genome duplications across the heath family (Ericaceae).</title>
        <authorList>
            <person name="Soza V.L."/>
            <person name="Lindsley D."/>
            <person name="Waalkes A."/>
            <person name="Ramage E."/>
            <person name="Patwardhan R.P."/>
            <person name="Burton J.N."/>
            <person name="Adey A."/>
            <person name="Kumar A."/>
            <person name="Qiu R."/>
            <person name="Shendure J."/>
            <person name="Hall B."/>
        </authorList>
    </citation>
    <scope>NUCLEOTIDE SEQUENCE [LARGE SCALE GENOMIC DNA]</scope>
    <source>
        <strain evidence="10">RSF 1966-606</strain>
    </source>
</reference>
<dbReference type="InterPro" id="IPR056551">
    <property type="entry name" value="Beta-prop_NOL10_N"/>
</dbReference>
<evidence type="ECO:0000313" key="11">
    <source>
        <dbReference type="Proteomes" id="UP000428333"/>
    </source>
</evidence>
<gene>
    <name evidence="10" type="ORF">C3L33_12208</name>
</gene>
<dbReference type="InterPro" id="IPR012580">
    <property type="entry name" value="NUC153"/>
</dbReference>
<feature type="compositionally biased region" description="Basic and acidic residues" evidence="6">
    <location>
        <begin position="614"/>
        <end position="623"/>
    </location>
</feature>
<dbReference type="GO" id="GO:0032040">
    <property type="term" value="C:small-subunit processome"/>
    <property type="evidence" value="ECO:0007669"/>
    <property type="project" value="TreeGrafter"/>
</dbReference>
<dbReference type="GO" id="GO:0030686">
    <property type="term" value="C:90S preribosome"/>
    <property type="evidence" value="ECO:0007669"/>
    <property type="project" value="TreeGrafter"/>
</dbReference>
<dbReference type="EMBL" id="QEFC01001779">
    <property type="protein sequence ID" value="KAE9455890.1"/>
    <property type="molecule type" value="Genomic_DNA"/>
</dbReference>
<feature type="non-terminal residue" evidence="10">
    <location>
        <position position="1"/>
    </location>
</feature>
<feature type="region of interest" description="Disordered" evidence="6">
    <location>
        <begin position="522"/>
        <end position="544"/>
    </location>
</feature>
<comment type="caution">
    <text evidence="10">The sequence shown here is derived from an EMBL/GenBank/DDBJ whole genome shotgun (WGS) entry which is preliminary data.</text>
</comment>
<evidence type="ECO:0000256" key="2">
    <source>
        <dbReference type="ARBA" id="ARBA00005264"/>
    </source>
</evidence>